<dbReference type="GO" id="GO:0032259">
    <property type="term" value="P:methylation"/>
    <property type="evidence" value="ECO:0007669"/>
    <property type="project" value="UniProtKB-KW"/>
</dbReference>
<comment type="subcellular location">
    <subcellularLocation>
        <location evidence="9">Cytoplasm</location>
    </subcellularLocation>
</comment>
<dbReference type="KEGG" id="gai:IMCC3135_15745"/>
<comment type="catalytic activity">
    <reaction evidence="8 9">
        <text>a 6-O-methyl-2'-deoxyguanosine in DNA + L-cysteinyl-[protein] = S-methyl-L-cysteinyl-[protein] + a 2'-deoxyguanosine in DNA</text>
        <dbReference type="Rhea" id="RHEA:24000"/>
        <dbReference type="Rhea" id="RHEA-COMP:10131"/>
        <dbReference type="Rhea" id="RHEA-COMP:10132"/>
        <dbReference type="Rhea" id="RHEA-COMP:11367"/>
        <dbReference type="Rhea" id="RHEA-COMP:11368"/>
        <dbReference type="ChEBI" id="CHEBI:29950"/>
        <dbReference type="ChEBI" id="CHEBI:82612"/>
        <dbReference type="ChEBI" id="CHEBI:85445"/>
        <dbReference type="ChEBI" id="CHEBI:85448"/>
        <dbReference type="EC" id="2.1.1.63"/>
    </reaction>
</comment>
<keyword evidence="13" id="KW-1185">Reference proteome</keyword>
<evidence type="ECO:0000256" key="2">
    <source>
        <dbReference type="ARBA" id="ARBA00008711"/>
    </source>
</evidence>
<keyword evidence="3 9" id="KW-0963">Cytoplasm</keyword>
<comment type="miscellaneous">
    <text evidence="9">This enzyme catalyzes only one turnover and therefore is not strictly catalytic. According to one definition, an enzyme is a biocatalyst that acts repeatedly and over many reaction cycles.</text>
</comment>
<keyword evidence="6 9" id="KW-0227">DNA damage</keyword>
<protein>
    <recommendedName>
        <fullName evidence="9">Methylated-DNA--protein-cysteine methyltransferase</fullName>
        <ecNumber evidence="9">2.1.1.63</ecNumber>
    </recommendedName>
    <alternativeName>
        <fullName evidence="9">6-O-methylguanine-DNA methyltransferase</fullName>
        <shortName evidence="9">MGMT</shortName>
    </alternativeName>
    <alternativeName>
        <fullName evidence="9">O-6-methylguanine-DNA-alkyltransferase</fullName>
    </alternativeName>
</protein>
<feature type="domain" description="Methylated-DNA-[protein]-cysteine S-methyltransferase DNA binding" evidence="10">
    <location>
        <begin position="87"/>
        <end position="166"/>
    </location>
</feature>
<dbReference type="Pfam" id="PF02870">
    <property type="entry name" value="Methyltransf_1N"/>
    <property type="match status" value="1"/>
</dbReference>
<dbReference type="NCBIfam" id="TIGR00589">
    <property type="entry name" value="ogt"/>
    <property type="match status" value="1"/>
</dbReference>
<dbReference type="HAMAP" id="MF_00772">
    <property type="entry name" value="OGT"/>
    <property type="match status" value="1"/>
</dbReference>
<dbReference type="PANTHER" id="PTHR10815">
    <property type="entry name" value="METHYLATED-DNA--PROTEIN-CYSTEINE METHYLTRANSFERASE"/>
    <property type="match status" value="1"/>
</dbReference>
<dbReference type="SUPFAM" id="SSF46767">
    <property type="entry name" value="Methylated DNA-protein cysteine methyltransferase, C-terminal domain"/>
    <property type="match status" value="1"/>
</dbReference>
<dbReference type="InterPro" id="IPR036217">
    <property type="entry name" value="MethylDNA_cys_MeTrfase_DNAb"/>
</dbReference>
<organism evidence="12 13">
    <name type="scientific">Granulosicoccus antarcticus IMCC3135</name>
    <dbReference type="NCBI Taxonomy" id="1192854"/>
    <lineage>
        <taxon>Bacteria</taxon>
        <taxon>Pseudomonadati</taxon>
        <taxon>Pseudomonadota</taxon>
        <taxon>Gammaproteobacteria</taxon>
        <taxon>Chromatiales</taxon>
        <taxon>Granulosicoccaceae</taxon>
        <taxon>Granulosicoccus</taxon>
    </lineage>
</organism>
<dbReference type="EC" id="2.1.1.63" evidence="9"/>
<keyword evidence="4 9" id="KW-0489">Methyltransferase</keyword>
<evidence type="ECO:0000256" key="6">
    <source>
        <dbReference type="ARBA" id="ARBA00022763"/>
    </source>
</evidence>
<comment type="function">
    <text evidence="9">Involved in the cellular defense against the biological effects of O6-methylguanine (O6-MeG) and O4-methylthymine (O4-MeT) in DNA. Repairs the methylated nucleobase in DNA by stoichiometrically transferring the methyl group to a cysteine residue in the enzyme. This is a suicide reaction: the enzyme is irreversibly inactivated.</text>
</comment>
<evidence type="ECO:0000259" key="11">
    <source>
        <dbReference type="Pfam" id="PF02870"/>
    </source>
</evidence>
<dbReference type="Gene3D" id="3.30.160.70">
    <property type="entry name" value="Methylated DNA-protein cysteine methyltransferase domain"/>
    <property type="match status" value="1"/>
</dbReference>
<keyword evidence="7 9" id="KW-0234">DNA repair</keyword>
<evidence type="ECO:0000259" key="10">
    <source>
        <dbReference type="Pfam" id="PF01035"/>
    </source>
</evidence>
<evidence type="ECO:0000256" key="7">
    <source>
        <dbReference type="ARBA" id="ARBA00023204"/>
    </source>
</evidence>
<dbReference type="InterPro" id="IPR014048">
    <property type="entry name" value="MethylDNA_cys_MeTrfase_DNA-bd"/>
</dbReference>
<evidence type="ECO:0000313" key="12">
    <source>
        <dbReference type="EMBL" id="ASJ73231.1"/>
    </source>
</evidence>
<evidence type="ECO:0000256" key="4">
    <source>
        <dbReference type="ARBA" id="ARBA00022603"/>
    </source>
</evidence>
<dbReference type="RefSeq" id="WP_088918457.1">
    <property type="nucleotide sequence ID" value="NZ_CP018632.1"/>
</dbReference>
<feature type="domain" description="Methylguanine DNA methyltransferase ribonuclease-like" evidence="11">
    <location>
        <begin position="7"/>
        <end position="81"/>
    </location>
</feature>
<dbReference type="Pfam" id="PF01035">
    <property type="entry name" value="DNA_binding_1"/>
    <property type="match status" value="1"/>
</dbReference>
<reference evidence="12 13" key="1">
    <citation type="submission" date="2016-12" db="EMBL/GenBank/DDBJ databases">
        <authorList>
            <person name="Song W.-J."/>
            <person name="Kurnit D.M."/>
        </authorList>
    </citation>
    <scope>NUCLEOTIDE SEQUENCE [LARGE SCALE GENOMIC DNA]</scope>
    <source>
        <strain evidence="12 13">IMCC3135</strain>
    </source>
</reference>
<dbReference type="GO" id="GO:0006307">
    <property type="term" value="P:DNA alkylation repair"/>
    <property type="evidence" value="ECO:0007669"/>
    <property type="project" value="UniProtKB-UniRule"/>
</dbReference>
<dbReference type="FunFam" id="1.10.10.10:FF:000214">
    <property type="entry name" value="Methylated-DNA--protein-cysteine methyltransferase"/>
    <property type="match status" value="1"/>
</dbReference>
<dbReference type="PANTHER" id="PTHR10815:SF5">
    <property type="entry name" value="METHYLATED-DNA--PROTEIN-CYSTEINE METHYLTRANSFERASE"/>
    <property type="match status" value="1"/>
</dbReference>
<dbReference type="OrthoDB" id="9802228at2"/>
<dbReference type="InterPro" id="IPR008332">
    <property type="entry name" value="MethylG_MeTrfase_N"/>
</dbReference>
<dbReference type="AlphaFoldDB" id="A0A2Z2NT59"/>
<dbReference type="PROSITE" id="PS00374">
    <property type="entry name" value="MGMT"/>
    <property type="match status" value="1"/>
</dbReference>
<evidence type="ECO:0000313" key="13">
    <source>
        <dbReference type="Proteomes" id="UP000250079"/>
    </source>
</evidence>
<dbReference type="CDD" id="cd06445">
    <property type="entry name" value="ATase"/>
    <property type="match status" value="1"/>
</dbReference>
<evidence type="ECO:0000256" key="8">
    <source>
        <dbReference type="ARBA" id="ARBA00049348"/>
    </source>
</evidence>
<evidence type="ECO:0000256" key="5">
    <source>
        <dbReference type="ARBA" id="ARBA00022679"/>
    </source>
</evidence>
<dbReference type="InterPro" id="IPR036388">
    <property type="entry name" value="WH-like_DNA-bd_sf"/>
</dbReference>
<keyword evidence="5 9" id="KW-0808">Transferase</keyword>
<dbReference type="InterPro" id="IPR036631">
    <property type="entry name" value="MGMT_N_sf"/>
</dbReference>
<evidence type="ECO:0000256" key="3">
    <source>
        <dbReference type="ARBA" id="ARBA00022490"/>
    </source>
</evidence>
<sequence>MNQINIRYYKTKVGEVILGSFDNKLCMLDWRYRRMREAVDRRIKKGLAAEFVESEDDLIDQTIEQLDEYLRGDRSQFDIPLLMVGTEFQKSVWGALLDIPYGLTSTYLQLAINLNNKKAVRAVASANGANAISVIIPCHRIIGSNGDLVGYAGGLPVKKQLLELERKDMASTNSEQYQFNWE</sequence>
<dbReference type="EMBL" id="CP018632">
    <property type="protein sequence ID" value="ASJ73231.1"/>
    <property type="molecule type" value="Genomic_DNA"/>
</dbReference>
<dbReference type="Proteomes" id="UP000250079">
    <property type="component" value="Chromosome"/>
</dbReference>
<dbReference type="InterPro" id="IPR001497">
    <property type="entry name" value="MethylDNA_cys_MeTrfase_AS"/>
</dbReference>
<evidence type="ECO:0000256" key="1">
    <source>
        <dbReference type="ARBA" id="ARBA00001286"/>
    </source>
</evidence>
<dbReference type="GO" id="GO:0003908">
    <property type="term" value="F:methylated-DNA-[protein]-cysteine S-methyltransferase activity"/>
    <property type="evidence" value="ECO:0007669"/>
    <property type="project" value="UniProtKB-UniRule"/>
</dbReference>
<dbReference type="Gene3D" id="1.10.10.10">
    <property type="entry name" value="Winged helix-like DNA-binding domain superfamily/Winged helix DNA-binding domain"/>
    <property type="match status" value="1"/>
</dbReference>
<accession>A0A2Z2NT59</accession>
<comment type="similarity">
    <text evidence="2 9">Belongs to the MGMT family.</text>
</comment>
<dbReference type="SUPFAM" id="SSF53155">
    <property type="entry name" value="Methylated DNA-protein cysteine methyltransferase domain"/>
    <property type="match status" value="1"/>
</dbReference>
<proteinExistence type="inferred from homology"/>
<dbReference type="GO" id="GO:0005737">
    <property type="term" value="C:cytoplasm"/>
    <property type="evidence" value="ECO:0007669"/>
    <property type="project" value="UniProtKB-SubCell"/>
</dbReference>
<dbReference type="InterPro" id="IPR023546">
    <property type="entry name" value="MGMT"/>
</dbReference>
<gene>
    <name evidence="12" type="primary">adaB</name>
    <name evidence="12" type="ORF">IMCC3135_15745</name>
</gene>
<evidence type="ECO:0000256" key="9">
    <source>
        <dbReference type="HAMAP-Rule" id="MF_00772"/>
    </source>
</evidence>
<feature type="active site" description="Nucleophile; methyl group acceptor" evidence="9">
    <location>
        <position position="138"/>
    </location>
</feature>
<name>A0A2Z2NT59_9GAMM</name>
<comment type="catalytic activity">
    <reaction evidence="1 9">
        <text>a 4-O-methyl-thymidine in DNA + L-cysteinyl-[protein] = a thymidine in DNA + S-methyl-L-cysteinyl-[protein]</text>
        <dbReference type="Rhea" id="RHEA:53428"/>
        <dbReference type="Rhea" id="RHEA-COMP:10131"/>
        <dbReference type="Rhea" id="RHEA-COMP:10132"/>
        <dbReference type="Rhea" id="RHEA-COMP:13555"/>
        <dbReference type="Rhea" id="RHEA-COMP:13556"/>
        <dbReference type="ChEBI" id="CHEBI:29950"/>
        <dbReference type="ChEBI" id="CHEBI:82612"/>
        <dbReference type="ChEBI" id="CHEBI:137386"/>
        <dbReference type="ChEBI" id="CHEBI:137387"/>
        <dbReference type="EC" id="2.1.1.63"/>
    </reaction>
</comment>